<protein>
    <submittedName>
        <fullName evidence="4">Type VI secretion system-associated FHA domain protein TagH</fullName>
    </submittedName>
</protein>
<feature type="compositionally biased region" description="Polar residues" evidence="1">
    <location>
        <begin position="282"/>
        <end position="293"/>
    </location>
</feature>
<evidence type="ECO:0000259" key="3">
    <source>
        <dbReference type="Pfam" id="PF20232"/>
    </source>
</evidence>
<feature type="region of interest" description="Disordered" evidence="1">
    <location>
        <begin position="279"/>
        <end position="298"/>
    </location>
</feature>
<dbReference type="CDD" id="cd00060">
    <property type="entry name" value="FHA"/>
    <property type="match status" value="1"/>
</dbReference>
<dbReference type="Gene3D" id="2.60.200.20">
    <property type="match status" value="1"/>
</dbReference>
<evidence type="ECO:0000256" key="1">
    <source>
        <dbReference type="SAM" id="MobiDB-lite"/>
    </source>
</evidence>
<dbReference type="InterPro" id="IPR000253">
    <property type="entry name" value="FHA_dom"/>
</dbReference>
<organism evidence="4 5">
    <name type="scientific">Salinivibrio costicola</name>
    <name type="common">Vibrio costicola</name>
    <dbReference type="NCBI Taxonomy" id="51367"/>
    <lineage>
        <taxon>Bacteria</taxon>
        <taxon>Pseudomonadati</taxon>
        <taxon>Pseudomonadota</taxon>
        <taxon>Gammaproteobacteria</taxon>
        <taxon>Vibrionales</taxon>
        <taxon>Vibrionaceae</taxon>
        <taxon>Salinivibrio</taxon>
    </lineage>
</organism>
<name>A0ABX6K7G5_SALCS</name>
<dbReference type="RefSeq" id="WP_167315086.1">
    <property type="nucleotide sequence ID" value="NZ_CP050267.1"/>
</dbReference>
<evidence type="ECO:0000313" key="4">
    <source>
        <dbReference type="EMBL" id="QIR07468.1"/>
    </source>
</evidence>
<reference evidence="4 5" key="1">
    <citation type="submission" date="2020-03" db="EMBL/GenBank/DDBJ databases">
        <title>Genome mining reveals the biosynthetic pathways of PHA and ectoines of the halophilic strain Salinivibrio costicola M318 isolated from fermented shrimp paste.</title>
        <authorList>
            <person name="Doan T.V."/>
            <person name="Tran L.T."/>
            <person name="Trieu T.A."/>
            <person name="Nguyen Q.V."/>
            <person name="Quach T.N."/>
            <person name="Phi T.Q."/>
            <person name="Kumar S."/>
        </authorList>
    </citation>
    <scope>NUCLEOTIDE SEQUENCE [LARGE SCALE GENOMIC DNA]</scope>
    <source>
        <strain evidence="4 5">M318</strain>
    </source>
</reference>
<dbReference type="NCBIfam" id="TIGR03354">
    <property type="entry name" value="VI_FHA"/>
    <property type="match status" value="1"/>
</dbReference>
<dbReference type="Pfam" id="PF00498">
    <property type="entry name" value="FHA"/>
    <property type="match status" value="1"/>
</dbReference>
<evidence type="ECO:0000313" key="5">
    <source>
        <dbReference type="Proteomes" id="UP000501408"/>
    </source>
</evidence>
<feature type="domain" description="FHA" evidence="2">
    <location>
        <begin position="35"/>
        <end position="102"/>
    </location>
</feature>
<dbReference type="SUPFAM" id="SSF49879">
    <property type="entry name" value="SMAD/FHA domain"/>
    <property type="match status" value="1"/>
</dbReference>
<dbReference type="Proteomes" id="UP000501408">
    <property type="component" value="Chromosome 2"/>
</dbReference>
<accession>A0ABX6K7G5</accession>
<gene>
    <name evidence="4" type="primary">tagH</name>
    <name evidence="4" type="ORF">HBA18_13680</name>
</gene>
<dbReference type="InterPro" id="IPR008984">
    <property type="entry name" value="SMAD_FHA_dom_sf"/>
</dbReference>
<dbReference type="Pfam" id="PF20232">
    <property type="entry name" value="T6SS_FHA_C"/>
    <property type="match status" value="1"/>
</dbReference>
<dbReference type="InterPro" id="IPR017735">
    <property type="entry name" value="T6SS_FHA"/>
</dbReference>
<proteinExistence type="predicted"/>
<dbReference type="EMBL" id="CP050267">
    <property type="protein sequence ID" value="QIR07468.1"/>
    <property type="molecule type" value="Genomic_DNA"/>
</dbReference>
<feature type="domain" description="Type VI secretion system FHA" evidence="3">
    <location>
        <begin position="306"/>
        <end position="483"/>
    </location>
</feature>
<keyword evidence="5" id="KW-1185">Reference proteome</keyword>
<evidence type="ECO:0000259" key="2">
    <source>
        <dbReference type="Pfam" id="PF00498"/>
    </source>
</evidence>
<sequence>MAPEHKHGLTLVVANAQALESGLSAQVRFVDSGGVIGSDFSADWRLTDRLGRVSGRHCEVVVVDGAFCVRDDCGETFVNGTHMPLGKGQLARLAHKDEIQVGPYQIRVHTGEDAEFDGGHVDTLFETQQDDLLADGPSQEIDSGEEDPELTQAIDPLKELDAQNKDNQTSNWLLNGDKEQKQQTSAESSLIAKDNLVERKPSFTPQADSEDVMSASVKLKRIFGFGQKKSQKREFHASKAKEALNRVMSPETMHQTKQSERKPMDEKELGLLEQEVAKSLSHEPTSPPQSNNDHGQHLLTGPMLDGLGVRVSNDHDMQKMHFLSQEMGQSLQACLKGLLALHEQAAEGRFGTMNRNLQPIEDNPLRLGLTYEETVRTMYDADKSLVHLSAPAAIAESLKNVRDHNDATQEAISEALDQILHAFSPDVLLRRFQHCRRNTDEQVEGESAWAWEMYCNYYKELTSNRQRGFSKLFWEIFEQVYDKRIREKQLEG</sequence>
<dbReference type="InterPro" id="IPR046883">
    <property type="entry name" value="T6SS_FHA_C"/>
</dbReference>
<feature type="region of interest" description="Disordered" evidence="1">
    <location>
        <begin position="159"/>
        <end position="209"/>
    </location>
</feature>